<dbReference type="Pfam" id="PF03634">
    <property type="entry name" value="TCP"/>
    <property type="match status" value="1"/>
</dbReference>
<evidence type="ECO:0000256" key="3">
    <source>
        <dbReference type="ARBA" id="ARBA00023125"/>
    </source>
</evidence>
<evidence type="ECO:0000313" key="7">
    <source>
        <dbReference type="EMBL" id="KAJ7003971.1"/>
    </source>
</evidence>
<dbReference type="AlphaFoldDB" id="A0AAD6R870"/>
<reference evidence="7" key="1">
    <citation type="journal article" date="2023" name="Mol. Ecol. Resour.">
        <title>Chromosome-level genome assembly of a triploid poplar Populus alba 'Berolinensis'.</title>
        <authorList>
            <person name="Chen S."/>
            <person name="Yu Y."/>
            <person name="Wang X."/>
            <person name="Wang S."/>
            <person name="Zhang T."/>
            <person name="Zhou Y."/>
            <person name="He R."/>
            <person name="Meng N."/>
            <person name="Wang Y."/>
            <person name="Liu W."/>
            <person name="Liu Z."/>
            <person name="Liu J."/>
            <person name="Guo Q."/>
            <person name="Huang H."/>
            <person name="Sederoff R.R."/>
            <person name="Wang G."/>
            <person name="Qu G."/>
            <person name="Chen S."/>
        </authorList>
    </citation>
    <scope>NUCLEOTIDE SEQUENCE</scope>
    <source>
        <strain evidence="7">SC-2020</strain>
    </source>
</reference>
<gene>
    <name evidence="7" type="ORF">NC653_008993</name>
</gene>
<keyword evidence="2" id="KW-0805">Transcription regulation</keyword>
<dbReference type="InterPro" id="IPR017887">
    <property type="entry name" value="TF_TCP_subgr"/>
</dbReference>
<dbReference type="PANTHER" id="PTHR31072:SF15">
    <property type="entry name" value="TRANSCRIPTION FACTOR TCP19-LIKE"/>
    <property type="match status" value="1"/>
</dbReference>
<evidence type="ECO:0000313" key="8">
    <source>
        <dbReference type="Proteomes" id="UP001164929"/>
    </source>
</evidence>
<feature type="domain" description="TCP" evidence="6">
    <location>
        <begin position="29"/>
        <end position="64"/>
    </location>
</feature>
<dbReference type="GO" id="GO:0003700">
    <property type="term" value="F:DNA-binding transcription factor activity"/>
    <property type="evidence" value="ECO:0007669"/>
    <property type="project" value="InterPro"/>
</dbReference>
<evidence type="ECO:0000259" key="6">
    <source>
        <dbReference type="Pfam" id="PF03634"/>
    </source>
</evidence>
<keyword evidence="4" id="KW-0804">Transcription</keyword>
<comment type="subcellular location">
    <subcellularLocation>
        <location evidence="1">Nucleus</location>
    </subcellularLocation>
</comment>
<name>A0AAD6R870_9ROSI</name>
<dbReference type="PANTHER" id="PTHR31072">
    <property type="entry name" value="TRANSCRIPTION FACTOR TCP4-RELATED"/>
    <property type="match status" value="1"/>
</dbReference>
<evidence type="ECO:0000256" key="5">
    <source>
        <dbReference type="ARBA" id="ARBA00023242"/>
    </source>
</evidence>
<protein>
    <recommendedName>
        <fullName evidence="6">TCP domain-containing protein</fullName>
    </recommendedName>
</protein>
<organism evidence="7 8">
    <name type="scientific">Populus alba x Populus x berolinensis</name>
    <dbReference type="NCBI Taxonomy" id="444605"/>
    <lineage>
        <taxon>Eukaryota</taxon>
        <taxon>Viridiplantae</taxon>
        <taxon>Streptophyta</taxon>
        <taxon>Embryophyta</taxon>
        <taxon>Tracheophyta</taxon>
        <taxon>Spermatophyta</taxon>
        <taxon>Magnoliopsida</taxon>
        <taxon>eudicotyledons</taxon>
        <taxon>Gunneridae</taxon>
        <taxon>Pentapetalae</taxon>
        <taxon>rosids</taxon>
        <taxon>fabids</taxon>
        <taxon>Malpighiales</taxon>
        <taxon>Salicaceae</taxon>
        <taxon>Saliceae</taxon>
        <taxon>Populus</taxon>
    </lineage>
</organism>
<sequence>MQMPMPMPMPMSIPMPMPVTTIATTRRSSTKDCHTKVEGRGRRIRIPATCAARIFQLTREHGHGSCYCCGRTLKIRTPTTNNSNSLTETPMKRKRPSNSELCDMSEATAVSISQSSSLAPVTPRAPVAAADTTRIGTCFCCGK</sequence>
<keyword evidence="3" id="KW-0238">DNA-binding</keyword>
<dbReference type="InterPro" id="IPR005333">
    <property type="entry name" value="Transcription_factor_TCP"/>
</dbReference>
<evidence type="ECO:0000256" key="4">
    <source>
        <dbReference type="ARBA" id="ARBA00023163"/>
    </source>
</evidence>
<proteinExistence type="predicted"/>
<keyword evidence="5" id="KW-0539">Nucleus</keyword>
<dbReference type="Proteomes" id="UP001164929">
    <property type="component" value="Chromosome 3"/>
</dbReference>
<keyword evidence="8" id="KW-1185">Reference proteome</keyword>
<dbReference type="GO" id="GO:0005634">
    <property type="term" value="C:nucleus"/>
    <property type="evidence" value="ECO:0007669"/>
    <property type="project" value="UniProtKB-SubCell"/>
</dbReference>
<evidence type="ECO:0000256" key="1">
    <source>
        <dbReference type="ARBA" id="ARBA00004123"/>
    </source>
</evidence>
<accession>A0AAD6R870</accession>
<evidence type="ECO:0000256" key="2">
    <source>
        <dbReference type="ARBA" id="ARBA00023015"/>
    </source>
</evidence>
<dbReference type="EMBL" id="JAQIZT010000003">
    <property type="protein sequence ID" value="KAJ7003971.1"/>
    <property type="molecule type" value="Genomic_DNA"/>
</dbReference>
<comment type="caution">
    <text evidence="7">The sequence shown here is derived from an EMBL/GenBank/DDBJ whole genome shotgun (WGS) entry which is preliminary data.</text>
</comment>
<dbReference type="GO" id="GO:0043565">
    <property type="term" value="F:sequence-specific DNA binding"/>
    <property type="evidence" value="ECO:0007669"/>
    <property type="project" value="TreeGrafter"/>
</dbReference>